<dbReference type="PROSITE" id="PS00041">
    <property type="entry name" value="HTH_ARAC_FAMILY_1"/>
    <property type="match status" value="1"/>
</dbReference>
<evidence type="ECO:0000313" key="5">
    <source>
        <dbReference type="EMBL" id="SUJ28806.1"/>
    </source>
</evidence>
<dbReference type="SUPFAM" id="SSF51182">
    <property type="entry name" value="RmlC-like cupins"/>
    <property type="match status" value="1"/>
</dbReference>
<dbReference type="Proteomes" id="UP000254893">
    <property type="component" value="Unassembled WGS sequence"/>
</dbReference>
<dbReference type="Gene3D" id="2.60.120.10">
    <property type="entry name" value="Jelly Rolls"/>
    <property type="match status" value="1"/>
</dbReference>
<accession>A0A380CTN8</accession>
<keyword evidence="3" id="KW-0804">Transcription</keyword>
<dbReference type="InterPro" id="IPR014710">
    <property type="entry name" value="RmlC-like_jellyroll"/>
</dbReference>
<dbReference type="InterPro" id="IPR018062">
    <property type="entry name" value="HTH_AraC-typ_CS"/>
</dbReference>
<name>A0A380CTN8_SPHSI</name>
<proteinExistence type="predicted"/>
<dbReference type="PANTHER" id="PTHR43280:SF27">
    <property type="entry name" value="TRANSCRIPTIONAL REGULATOR MTLR"/>
    <property type="match status" value="1"/>
</dbReference>
<reference evidence="5 6" key="1">
    <citation type="submission" date="2018-06" db="EMBL/GenBank/DDBJ databases">
        <authorList>
            <consortium name="Pathogen Informatics"/>
            <person name="Doyle S."/>
        </authorList>
    </citation>
    <scope>NUCLEOTIDE SEQUENCE [LARGE SCALE GENOMIC DNA]</scope>
    <source>
        <strain evidence="5 6">NCTC11388</strain>
    </source>
</reference>
<protein>
    <submittedName>
        <fullName evidence="5">Transcriptional activator RhaS</fullName>
    </submittedName>
</protein>
<dbReference type="GO" id="GO:0003700">
    <property type="term" value="F:DNA-binding transcription factor activity"/>
    <property type="evidence" value="ECO:0007669"/>
    <property type="project" value="InterPro"/>
</dbReference>
<dbReference type="InterPro" id="IPR020449">
    <property type="entry name" value="Tscrpt_reg_AraC-type_HTH"/>
</dbReference>
<dbReference type="SMART" id="SM00342">
    <property type="entry name" value="HTH_ARAC"/>
    <property type="match status" value="1"/>
</dbReference>
<organism evidence="5 6">
    <name type="scientific">Sphingobacterium spiritivorum</name>
    <name type="common">Flavobacterium spiritivorum</name>
    <dbReference type="NCBI Taxonomy" id="258"/>
    <lineage>
        <taxon>Bacteria</taxon>
        <taxon>Pseudomonadati</taxon>
        <taxon>Bacteroidota</taxon>
        <taxon>Sphingobacteriia</taxon>
        <taxon>Sphingobacteriales</taxon>
        <taxon>Sphingobacteriaceae</taxon>
        <taxon>Sphingobacterium</taxon>
    </lineage>
</organism>
<dbReference type="PROSITE" id="PS01124">
    <property type="entry name" value="HTH_ARAC_FAMILY_2"/>
    <property type="match status" value="1"/>
</dbReference>
<evidence type="ECO:0000313" key="6">
    <source>
        <dbReference type="Proteomes" id="UP000254893"/>
    </source>
</evidence>
<dbReference type="PRINTS" id="PR00032">
    <property type="entry name" value="HTHARAC"/>
</dbReference>
<dbReference type="PANTHER" id="PTHR43280">
    <property type="entry name" value="ARAC-FAMILY TRANSCRIPTIONAL REGULATOR"/>
    <property type="match status" value="1"/>
</dbReference>
<evidence type="ECO:0000256" key="2">
    <source>
        <dbReference type="ARBA" id="ARBA00023125"/>
    </source>
</evidence>
<keyword evidence="1" id="KW-0805">Transcription regulation</keyword>
<dbReference type="Pfam" id="PF12833">
    <property type="entry name" value="HTH_18"/>
    <property type="match status" value="1"/>
</dbReference>
<dbReference type="InterPro" id="IPR009057">
    <property type="entry name" value="Homeodomain-like_sf"/>
</dbReference>
<dbReference type="SUPFAM" id="SSF46689">
    <property type="entry name" value="Homeodomain-like"/>
    <property type="match status" value="2"/>
</dbReference>
<evidence type="ECO:0000259" key="4">
    <source>
        <dbReference type="PROSITE" id="PS01124"/>
    </source>
</evidence>
<gene>
    <name evidence="5" type="primary">tetD_2</name>
    <name evidence="5" type="ORF">NCTC11388_04451</name>
</gene>
<evidence type="ECO:0000256" key="3">
    <source>
        <dbReference type="ARBA" id="ARBA00023163"/>
    </source>
</evidence>
<sequence length="292" mass="34078">MKPVFSKILDTRINDMYGMKVVDEPYFSTDFHFHEECQLVYLLESEGRVMIGDSIDNFGGDELIFIGSNLPHVWHNNNEYFNPDITGLRARSASLFLHPDKILEIFREPSSIQKLKQFFQKGKRGVKFGNETRTEVKILLLKMVQLKDEFKRMILMLEILNIICHSSDFQLLSSPGYANNFQLKDNDRIDKILRYVFDNFSNEIPLDRAAEMINMNKQAFCRYFKKRTQKTFVTFINEVRIGHACKLMKTNDLRVGELAYSCGFNSLTNFTKSFKSIKGITPKEYKKLLADQ</sequence>
<dbReference type="GO" id="GO:0043565">
    <property type="term" value="F:sequence-specific DNA binding"/>
    <property type="evidence" value="ECO:0007669"/>
    <property type="project" value="InterPro"/>
</dbReference>
<dbReference type="AlphaFoldDB" id="A0A380CTN8"/>
<dbReference type="Gene3D" id="1.10.10.60">
    <property type="entry name" value="Homeodomain-like"/>
    <property type="match status" value="2"/>
</dbReference>
<feature type="domain" description="HTH araC/xylS-type" evidence="4">
    <location>
        <begin position="190"/>
        <end position="288"/>
    </location>
</feature>
<dbReference type="InterPro" id="IPR011051">
    <property type="entry name" value="RmlC_Cupin_sf"/>
</dbReference>
<evidence type="ECO:0000256" key="1">
    <source>
        <dbReference type="ARBA" id="ARBA00023015"/>
    </source>
</evidence>
<dbReference type="EMBL" id="UGYW01000002">
    <property type="protein sequence ID" value="SUJ28806.1"/>
    <property type="molecule type" value="Genomic_DNA"/>
</dbReference>
<dbReference type="InterPro" id="IPR018060">
    <property type="entry name" value="HTH_AraC"/>
</dbReference>
<dbReference type="RefSeq" id="WP_115171663.1">
    <property type="nucleotide sequence ID" value="NZ_UGYW01000002.1"/>
</dbReference>
<keyword evidence="2" id="KW-0238">DNA-binding</keyword>